<accession>A0ABV7PX19</accession>
<evidence type="ECO:0000313" key="2">
    <source>
        <dbReference type="EMBL" id="MFC3492980.1"/>
    </source>
</evidence>
<dbReference type="EMBL" id="JBHRWO010000010">
    <property type="protein sequence ID" value="MFC3492980.1"/>
    <property type="molecule type" value="Genomic_DNA"/>
</dbReference>
<evidence type="ECO:0000313" key="3">
    <source>
        <dbReference type="Proteomes" id="UP001595712"/>
    </source>
</evidence>
<comment type="caution">
    <text evidence="2">The sequence shown here is derived from an EMBL/GenBank/DDBJ whole genome shotgun (WGS) entry which is preliminary data.</text>
</comment>
<reference evidence="3" key="1">
    <citation type="journal article" date="2019" name="Int. J. Syst. Evol. Microbiol.">
        <title>The Global Catalogue of Microorganisms (GCM) 10K type strain sequencing project: providing services to taxonomists for standard genome sequencing and annotation.</title>
        <authorList>
            <consortium name="The Broad Institute Genomics Platform"/>
            <consortium name="The Broad Institute Genome Sequencing Center for Infectious Disease"/>
            <person name="Wu L."/>
            <person name="Ma J."/>
        </authorList>
    </citation>
    <scope>NUCLEOTIDE SEQUENCE [LARGE SCALE GENOMIC DNA]</scope>
    <source>
        <strain evidence="3">CGMCC 4.7396</strain>
    </source>
</reference>
<organism evidence="2 3">
    <name type="scientific">Glycomyces rhizosphaerae</name>
    <dbReference type="NCBI Taxonomy" id="2054422"/>
    <lineage>
        <taxon>Bacteria</taxon>
        <taxon>Bacillati</taxon>
        <taxon>Actinomycetota</taxon>
        <taxon>Actinomycetes</taxon>
        <taxon>Glycomycetales</taxon>
        <taxon>Glycomycetaceae</taxon>
        <taxon>Glycomyces</taxon>
    </lineage>
</organism>
<dbReference type="Proteomes" id="UP001595712">
    <property type="component" value="Unassembled WGS sequence"/>
</dbReference>
<sequence length="83" mass="8471">MSSPNSRRRNRTVIAAAVAVAAGAAGIGLSSRTVSVANSWDSGVSVPSFKSTDAKRPTAARSSGGKLPAVSFLTTVRPRSAQR</sequence>
<feature type="region of interest" description="Disordered" evidence="1">
    <location>
        <begin position="46"/>
        <end position="66"/>
    </location>
</feature>
<evidence type="ECO:0000256" key="1">
    <source>
        <dbReference type="SAM" id="MobiDB-lite"/>
    </source>
</evidence>
<protein>
    <submittedName>
        <fullName evidence="2">Uncharacterized protein</fullName>
    </submittedName>
</protein>
<gene>
    <name evidence="2" type="ORF">ACFO8M_10840</name>
</gene>
<proteinExistence type="predicted"/>
<name>A0ABV7PX19_9ACTN</name>
<dbReference type="RefSeq" id="WP_387974561.1">
    <property type="nucleotide sequence ID" value="NZ_JBHRWO010000010.1"/>
</dbReference>
<keyword evidence="3" id="KW-1185">Reference proteome</keyword>